<reference evidence="2" key="1">
    <citation type="journal article" date="2018" name="Nat. Commun.">
        <title>Diversity and evolution of the emerging Pandoraviridae family.</title>
        <authorList>
            <person name="Legendre M."/>
            <person name="Fabre E."/>
            <person name="Poirot O."/>
            <person name="Jeudy S."/>
            <person name="Lartigue A."/>
            <person name="Alempic J.M."/>
            <person name="Beucher L."/>
            <person name="Philippe N."/>
            <person name="Bertaux L."/>
            <person name="Christo-Foroux E."/>
            <person name="Labadie K."/>
            <person name="Coute Y."/>
            <person name="Abergel C."/>
            <person name="Claverie J.M."/>
        </authorList>
    </citation>
    <scope>NUCLEOTIDE SEQUENCE [LARGE SCALE GENOMIC DNA]</scope>
    <source>
        <strain evidence="2">Macleodensis</strain>
    </source>
</reference>
<accession>A0A2U7UGJ2</accession>
<dbReference type="EMBL" id="MG011691">
    <property type="protein sequence ID" value="AVK77596.1"/>
    <property type="molecule type" value="Genomic_DNA"/>
</dbReference>
<protein>
    <submittedName>
        <fullName evidence="2">Uncharacterized protein</fullName>
    </submittedName>
</protein>
<evidence type="ECO:0000313" key="2">
    <source>
        <dbReference type="EMBL" id="AVK77596.1"/>
    </source>
</evidence>
<dbReference type="GeneID" id="36842051"/>
<feature type="compositionally biased region" description="Basic residues" evidence="1">
    <location>
        <begin position="1"/>
        <end position="13"/>
    </location>
</feature>
<evidence type="ECO:0000256" key="1">
    <source>
        <dbReference type="SAM" id="MobiDB-lite"/>
    </source>
</evidence>
<dbReference type="KEGG" id="vg:36842051"/>
<name>A0A2U7UGJ2_9VIRU</name>
<dbReference type="Proteomes" id="UP000249758">
    <property type="component" value="Segment"/>
</dbReference>
<sequence>MMLMRRRRKHRTEKRTGAPANEEGNAHVASAPARNAPSHVWRPQSFSETRQHQQGDQHRDSAHDVSALLVRPDGTASVVPINRYSGDGIARALGCRYIRRWPYAYTLDTVVGRDRDYRYDVWVDEEARAPDREAKEDNLFASAAAHPLNEATGHLIAGDALLVSIVVDGPERHLNMEDWSRIHDATWRDDETADMNADGLTALCRLARRARSL</sequence>
<organism evidence="2">
    <name type="scientific">Pandoravirus macleodensis</name>
    <dbReference type="NCBI Taxonomy" id="2107707"/>
    <lineage>
        <taxon>Viruses</taxon>
        <taxon>Pandoravirus</taxon>
    </lineage>
</organism>
<feature type="compositionally biased region" description="Basic and acidic residues" evidence="1">
    <location>
        <begin position="49"/>
        <end position="62"/>
    </location>
</feature>
<gene>
    <name evidence="2" type="ORF">pmac_cds_908</name>
</gene>
<dbReference type="RefSeq" id="YP_009481592.1">
    <property type="nucleotide sequence ID" value="NC_037665.1"/>
</dbReference>
<feature type="region of interest" description="Disordered" evidence="1">
    <location>
        <begin position="1"/>
        <end position="62"/>
    </location>
</feature>
<proteinExistence type="predicted"/>